<sequence>MISAMLLGTCSQLATFEKEDRLSNQGAVARNGFNHGTNGTENFAILSGGGDCTIHCIDGTSGDLFEATATSPSVSWGG</sequence>
<keyword evidence="2" id="KW-1185">Reference proteome</keyword>
<name>A0A1I1BGA2_9BACT</name>
<evidence type="ECO:0000313" key="2">
    <source>
        <dbReference type="Proteomes" id="UP000198790"/>
    </source>
</evidence>
<dbReference type="EMBL" id="FOKK01000013">
    <property type="protein sequence ID" value="SFB48686.1"/>
    <property type="molecule type" value="Genomic_DNA"/>
</dbReference>
<reference evidence="1 2" key="1">
    <citation type="submission" date="2016-10" db="EMBL/GenBank/DDBJ databases">
        <authorList>
            <person name="de Groot N.N."/>
        </authorList>
    </citation>
    <scope>NUCLEOTIDE SEQUENCE [LARGE SCALE GENOMIC DNA]</scope>
    <source>
        <strain evidence="1 2">DSM 23399</strain>
    </source>
</reference>
<dbReference type="Proteomes" id="UP000198790">
    <property type="component" value="Unassembled WGS sequence"/>
</dbReference>
<accession>A0A1I1BGA2</accession>
<gene>
    <name evidence="1" type="ORF">SAMN04489723_1134</name>
</gene>
<proteinExistence type="predicted"/>
<organism evidence="1 2">
    <name type="scientific">Algoriphagus aquimarinus</name>
    <dbReference type="NCBI Taxonomy" id="237018"/>
    <lineage>
        <taxon>Bacteria</taxon>
        <taxon>Pseudomonadati</taxon>
        <taxon>Bacteroidota</taxon>
        <taxon>Cytophagia</taxon>
        <taxon>Cytophagales</taxon>
        <taxon>Cyclobacteriaceae</taxon>
        <taxon>Algoriphagus</taxon>
    </lineage>
</organism>
<protein>
    <submittedName>
        <fullName evidence="1">Uncharacterized protein</fullName>
    </submittedName>
</protein>
<evidence type="ECO:0000313" key="1">
    <source>
        <dbReference type="EMBL" id="SFB48686.1"/>
    </source>
</evidence>
<dbReference type="AlphaFoldDB" id="A0A1I1BGA2"/>